<keyword evidence="5" id="KW-0812">Transmembrane</keyword>
<evidence type="ECO:0000259" key="7">
    <source>
        <dbReference type="PROSITE" id="PS50089"/>
    </source>
</evidence>
<keyword evidence="5" id="KW-0472">Membrane</keyword>
<proteinExistence type="predicted"/>
<keyword evidence="6" id="KW-0732">Signal</keyword>
<dbReference type="AlphaFoldDB" id="A0A8S1SWB1"/>
<protein>
    <recommendedName>
        <fullName evidence="7">RING-type domain-containing protein</fullName>
    </recommendedName>
</protein>
<evidence type="ECO:0000256" key="5">
    <source>
        <dbReference type="SAM" id="Phobius"/>
    </source>
</evidence>
<evidence type="ECO:0000256" key="4">
    <source>
        <dbReference type="PROSITE-ProRule" id="PRU00175"/>
    </source>
</evidence>
<feature type="signal peptide" evidence="6">
    <location>
        <begin position="1"/>
        <end position="18"/>
    </location>
</feature>
<feature type="domain" description="RING-type" evidence="7">
    <location>
        <begin position="380"/>
        <end position="423"/>
    </location>
</feature>
<reference evidence="8" key="1">
    <citation type="submission" date="2021-01" db="EMBL/GenBank/DDBJ databases">
        <authorList>
            <consortium name="Genoscope - CEA"/>
            <person name="William W."/>
        </authorList>
    </citation>
    <scope>NUCLEOTIDE SEQUENCE</scope>
</reference>
<keyword evidence="9" id="KW-1185">Reference proteome</keyword>
<evidence type="ECO:0000256" key="6">
    <source>
        <dbReference type="SAM" id="SignalP"/>
    </source>
</evidence>
<keyword evidence="3" id="KW-0862">Zinc</keyword>
<dbReference type="PANTHER" id="PTHR45798">
    <property type="entry name" value="RING-H2 FINGER PROTEIN ATL61-RELATED-RELATED"/>
    <property type="match status" value="1"/>
</dbReference>
<dbReference type="GO" id="GO:0008270">
    <property type="term" value="F:zinc ion binding"/>
    <property type="evidence" value="ECO:0007669"/>
    <property type="project" value="UniProtKB-KW"/>
</dbReference>
<dbReference type="EMBL" id="CAJJDO010000013">
    <property type="protein sequence ID" value="CAD8144370.1"/>
    <property type="molecule type" value="Genomic_DNA"/>
</dbReference>
<dbReference type="PROSITE" id="PS50089">
    <property type="entry name" value="ZF_RING_2"/>
    <property type="match status" value="1"/>
</dbReference>
<accession>A0A8S1SWB1</accession>
<feature type="transmembrane region" description="Helical" evidence="5">
    <location>
        <begin position="312"/>
        <end position="336"/>
    </location>
</feature>
<feature type="chain" id="PRO_5035858788" description="RING-type domain-containing protein" evidence="6">
    <location>
        <begin position="19"/>
        <end position="462"/>
    </location>
</feature>
<evidence type="ECO:0000313" key="8">
    <source>
        <dbReference type="EMBL" id="CAD8144370.1"/>
    </source>
</evidence>
<dbReference type="PANTHER" id="PTHR45798:SF97">
    <property type="entry name" value="ALCOHOL-SENSITIVE RING FINGER PROTEIN 1"/>
    <property type="match status" value="1"/>
</dbReference>
<dbReference type="Pfam" id="PF13639">
    <property type="entry name" value="zf-RING_2"/>
    <property type="match status" value="1"/>
</dbReference>
<name>A0A8S1SWB1_9CILI</name>
<dbReference type="OrthoDB" id="378752at2759"/>
<organism evidence="8 9">
    <name type="scientific">Paramecium pentaurelia</name>
    <dbReference type="NCBI Taxonomy" id="43138"/>
    <lineage>
        <taxon>Eukaryota</taxon>
        <taxon>Sar</taxon>
        <taxon>Alveolata</taxon>
        <taxon>Ciliophora</taxon>
        <taxon>Intramacronucleata</taxon>
        <taxon>Oligohymenophorea</taxon>
        <taxon>Peniculida</taxon>
        <taxon>Parameciidae</taxon>
        <taxon>Paramecium</taxon>
    </lineage>
</organism>
<gene>
    <name evidence="8" type="ORF">PPENT_87.1.T0130195</name>
</gene>
<evidence type="ECO:0000256" key="2">
    <source>
        <dbReference type="ARBA" id="ARBA00022771"/>
    </source>
</evidence>
<keyword evidence="1" id="KW-0479">Metal-binding</keyword>
<keyword evidence="5" id="KW-1133">Transmembrane helix</keyword>
<dbReference type="InterPro" id="IPR001841">
    <property type="entry name" value="Znf_RING"/>
</dbReference>
<dbReference type="SMART" id="SM00184">
    <property type="entry name" value="RING"/>
    <property type="match status" value="1"/>
</dbReference>
<dbReference type="Proteomes" id="UP000689195">
    <property type="component" value="Unassembled WGS sequence"/>
</dbReference>
<evidence type="ECO:0000256" key="3">
    <source>
        <dbReference type="ARBA" id="ARBA00022833"/>
    </source>
</evidence>
<comment type="caution">
    <text evidence="8">The sequence shown here is derived from an EMBL/GenBank/DDBJ whole genome shotgun (WGS) entry which is preliminary data.</text>
</comment>
<evidence type="ECO:0000313" key="9">
    <source>
        <dbReference type="Proteomes" id="UP000689195"/>
    </source>
</evidence>
<evidence type="ECO:0000256" key="1">
    <source>
        <dbReference type="ARBA" id="ARBA00022723"/>
    </source>
</evidence>
<sequence length="462" mass="53965">MFSLLALFIFCFDGKIVIDVGVDFYEAEQLLELVNSDYLIKQTINNATFYLTLNQYDLPKYIFMEIYFSYPTNGDVNFITTIGKNQLTSLQNSTYITNYADYNGYQGRKDYHYIVIPANSFQITDTFFITNLIRNDRRQYQYNLKIQKLEYYPCPKNCSLDSGTCVNGICLCNENKIDLDCSKDALALKFDQMIDNYTLQGVQYFYFQQTTKLEKIQLEMGFSENFHQDNASVTLYYMFENFIYGVPYEIDENYTISKDERTINIIIDISQLSYNANLLRFNRLLFKVITKQESQLYIEISDNSSNNPPIDAINILIIVLVSLSTAFFILIIGCIIRKYKQNRSRNTAVIPLCLSESSNYITIDFLKQYMKKAQEGNNQCSICLHSDNAKELIITPCQHPFHTSCLFQWINNRKEETTCPYCRGELDFEQIKMNSFKFNTPKRLIHSVNQSTFNLNQEQAQN</sequence>
<keyword evidence="2 4" id="KW-0863">Zinc-finger</keyword>
<dbReference type="InterPro" id="IPR052788">
    <property type="entry name" value="RING-type_E3_ligase_ATL"/>
</dbReference>